<dbReference type="OrthoDB" id="5145866at2"/>
<dbReference type="AlphaFoldDB" id="A0A3D9UTL7"/>
<reference evidence="2 3" key="1">
    <citation type="submission" date="2018-08" db="EMBL/GenBank/DDBJ databases">
        <title>Sequencing the genomes of 1000 actinobacteria strains.</title>
        <authorList>
            <person name="Klenk H.-P."/>
        </authorList>
    </citation>
    <scope>NUCLEOTIDE SEQUENCE [LARGE SCALE GENOMIC DNA]</scope>
    <source>
        <strain evidence="2 3">DSM 22967</strain>
    </source>
</reference>
<dbReference type="Pfam" id="PF00583">
    <property type="entry name" value="Acetyltransf_1"/>
    <property type="match status" value="1"/>
</dbReference>
<evidence type="ECO:0000313" key="2">
    <source>
        <dbReference type="EMBL" id="REF31320.1"/>
    </source>
</evidence>
<dbReference type="RefSeq" id="WP_115923174.1">
    <property type="nucleotide sequence ID" value="NZ_QTUA01000001.1"/>
</dbReference>
<gene>
    <name evidence="2" type="ORF">DFJ65_2376</name>
</gene>
<dbReference type="CDD" id="cd04301">
    <property type="entry name" value="NAT_SF"/>
    <property type="match status" value="1"/>
</dbReference>
<keyword evidence="2" id="KW-0808">Transferase</keyword>
<organism evidence="2 3">
    <name type="scientific">Calidifontibacter indicus</name>
    <dbReference type="NCBI Taxonomy" id="419650"/>
    <lineage>
        <taxon>Bacteria</taxon>
        <taxon>Bacillati</taxon>
        <taxon>Actinomycetota</taxon>
        <taxon>Actinomycetes</taxon>
        <taxon>Micrococcales</taxon>
        <taxon>Dermacoccaceae</taxon>
        <taxon>Calidifontibacter</taxon>
    </lineage>
</organism>
<sequence>MTTIRQATRDDALILGALTLQEGVAAGGATRPGFVIEFADAWLAQCEQMPTWIAFGDDGSAIGFVQTSLVRKLPSLRREASSWIHVKNVFVVESARGNKVAERMLTEMIAWGDANNVSRYQLNAEPKARSLYERLGFGAPNGRLMERHS</sequence>
<dbReference type="InterPro" id="IPR016181">
    <property type="entry name" value="Acyl_CoA_acyltransferase"/>
</dbReference>
<dbReference type="GO" id="GO:0016747">
    <property type="term" value="F:acyltransferase activity, transferring groups other than amino-acyl groups"/>
    <property type="evidence" value="ECO:0007669"/>
    <property type="project" value="InterPro"/>
</dbReference>
<evidence type="ECO:0000259" key="1">
    <source>
        <dbReference type="PROSITE" id="PS51186"/>
    </source>
</evidence>
<feature type="domain" description="N-acetyltransferase" evidence="1">
    <location>
        <begin position="2"/>
        <end position="149"/>
    </location>
</feature>
<dbReference type="Proteomes" id="UP000256253">
    <property type="component" value="Unassembled WGS sequence"/>
</dbReference>
<dbReference type="Gene3D" id="3.40.630.30">
    <property type="match status" value="1"/>
</dbReference>
<dbReference type="SUPFAM" id="SSF55729">
    <property type="entry name" value="Acyl-CoA N-acyltransferases (Nat)"/>
    <property type="match status" value="1"/>
</dbReference>
<evidence type="ECO:0000313" key="3">
    <source>
        <dbReference type="Proteomes" id="UP000256253"/>
    </source>
</evidence>
<protein>
    <submittedName>
        <fullName evidence="2">Acetyltransferase (GNAT) family protein</fullName>
    </submittedName>
</protein>
<dbReference type="PROSITE" id="PS51186">
    <property type="entry name" value="GNAT"/>
    <property type="match status" value="1"/>
</dbReference>
<name>A0A3D9UTL7_9MICO</name>
<accession>A0A3D9UTL7</accession>
<keyword evidence="3" id="KW-1185">Reference proteome</keyword>
<dbReference type="EMBL" id="QTUA01000001">
    <property type="protein sequence ID" value="REF31320.1"/>
    <property type="molecule type" value="Genomic_DNA"/>
</dbReference>
<dbReference type="InterPro" id="IPR000182">
    <property type="entry name" value="GNAT_dom"/>
</dbReference>
<comment type="caution">
    <text evidence="2">The sequence shown here is derived from an EMBL/GenBank/DDBJ whole genome shotgun (WGS) entry which is preliminary data.</text>
</comment>
<proteinExistence type="predicted"/>